<evidence type="ECO:0000313" key="2">
    <source>
        <dbReference type="Proteomes" id="UP000028480"/>
    </source>
</evidence>
<dbReference type="AlphaFoldDB" id="A0A077QAS4"/>
<comment type="caution">
    <text evidence="1">The sequence shown here is derived from an EMBL/GenBank/DDBJ whole genome shotgun (WGS) entry which is preliminary data.</text>
</comment>
<name>A0A077QAS4_XENBV</name>
<accession>A0A077QAS4</accession>
<protein>
    <submittedName>
        <fullName evidence="1">Uncharacterized protein</fullName>
    </submittedName>
</protein>
<dbReference type="Proteomes" id="UP000028480">
    <property type="component" value="Unassembled WGS sequence"/>
</dbReference>
<dbReference type="HOGENOM" id="CLU_3410519_0_0_6"/>
<sequence>MLDYGKVNGEGWQFIYRVLQRGLNKRLSE</sequence>
<gene>
    <name evidence="1" type="ORF">XBI1_2580013</name>
</gene>
<reference evidence="1" key="1">
    <citation type="submission" date="2013-07" db="EMBL/GenBank/DDBJ databases">
        <title>Sub-species coevolution in mutualistic symbiosis.</title>
        <authorList>
            <person name="Murfin K."/>
            <person name="Klassen J."/>
            <person name="Lee M."/>
            <person name="Forst S."/>
            <person name="Stock P."/>
            <person name="Goodrich-Blair H."/>
        </authorList>
    </citation>
    <scope>NUCLEOTIDE SEQUENCE [LARGE SCALE GENOMIC DNA]</scope>
    <source>
        <strain evidence="1">Intermedium</strain>
    </source>
</reference>
<proteinExistence type="predicted"/>
<evidence type="ECO:0000313" key="1">
    <source>
        <dbReference type="EMBL" id="CDH33317.1"/>
    </source>
</evidence>
<organism evidence="1 2">
    <name type="scientific">Xenorhabdus bovienii str. Intermedium</name>
    <dbReference type="NCBI Taxonomy" id="1379677"/>
    <lineage>
        <taxon>Bacteria</taxon>
        <taxon>Pseudomonadati</taxon>
        <taxon>Pseudomonadota</taxon>
        <taxon>Gammaproteobacteria</taxon>
        <taxon>Enterobacterales</taxon>
        <taxon>Morganellaceae</taxon>
        <taxon>Xenorhabdus</taxon>
    </lineage>
</organism>
<dbReference type="EMBL" id="CBTB010000177">
    <property type="protein sequence ID" value="CDH33317.1"/>
    <property type="molecule type" value="Genomic_DNA"/>
</dbReference>